<dbReference type="InterPro" id="IPR045540">
    <property type="entry name" value="YegS/DAGK_C"/>
</dbReference>
<dbReference type="Pfam" id="PF19279">
    <property type="entry name" value="YegS_C"/>
    <property type="match status" value="1"/>
</dbReference>
<dbReference type="AlphaFoldDB" id="A0A7R6PP62"/>
<dbReference type="InterPro" id="IPR005218">
    <property type="entry name" value="Diacylglycerol/lipid_kinase"/>
</dbReference>
<sequence>MKALLIFNPKAANGRAIKNLKKIQHLLLKKGIDPHIKLTECRGHGIELVEKEDLKNYDAVLSAGGDGTLFETLNGLFRNKSVEKKPPIGIIPIGTGNAFVRDMNLKTGDFESAIEIISNGKKKQVDVGKFTTGKETYYYLNIVGLGFVSDVNGLAHKLKIFGNISYSVAVFIKLIPLHTYRVKLIIDGKEIERENIFVEVSNSRYTSNFLMAPDAKIDDGYLDITLLNKTTRRRMIAAFPKIFTGEHIKLPEVETFKAKKLEIITEKNKILTPDGEMIGTSPVKIECLNKACEVFWR</sequence>
<evidence type="ECO:0000259" key="5">
    <source>
        <dbReference type="PROSITE" id="PS50146"/>
    </source>
</evidence>
<dbReference type="GO" id="GO:0016301">
    <property type="term" value="F:kinase activity"/>
    <property type="evidence" value="ECO:0007669"/>
    <property type="project" value="UniProtKB-KW"/>
</dbReference>
<evidence type="ECO:0000256" key="3">
    <source>
        <dbReference type="ARBA" id="ARBA00022777"/>
    </source>
</evidence>
<keyword evidence="1" id="KW-0808">Transferase</keyword>
<dbReference type="Gene3D" id="3.40.50.10330">
    <property type="entry name" value="Probable inorganic polyphosphate/atp-NAD kinase, domain 1"/>
    <property type="match status" value="1"/>
</dbReference>
<evidence type="ECO:0000256" key="4">
    <source>
        <dbReference type="ARBA" id="ARBA00022840"/>
    </source>
</evidence>
<dbReference type="PROSITE" id="PS50146">
    <property type="entry name" value="DAGK"/>
    <property type="match status" value="1"/>
</dbReference>
<dbReference type="InterPro" id="IPR016064">
    <property type="entry name" value="NAD/diacylglycerol_kinase_sf"/>
</dbReference>
<dbReference type="KEGG" id="thyd:TTHT_1801"/>
<dbReference type="Gene3D" id="2.60.200.40">
    <property type="match status" value="1"/>
</dbReference>
<evidence type="ECO:0000256" key="1">
    <source>
        <dbReference type="ARBA" id="ARBA00022679"/>
    </source>
</evidence>
<accession>A0A7R6PP62</accession>
<dbReference type="SUPFAM" id="SSF111331">
    <property type="entry name" value="NAD kinase/diacylglycerol kinase-like"/>
    <property type="match status" value="1"/>
</dbReference>
<proteinExistence type="predicted"/>
<keyword evidence="7" id="KW-1185">Reference proteome</keyword>
<dbReference type="InterPro" id="IPR050187">
    <property type="entry name" value="Lipid_Phosphate_FormReg"/>
</dbReference>
<dbReference type="Proteomes" id="UP000595564">
    <property type="component" value="Chromosome"/>
</dbReference>
<feature type="domain" description="DAGKc" evidence="5">
    <location>
        <begin position="1"/>
        <end position="134"/>
    </location>
</feature>
<dbReference type="GO" id="GO:0005524">
    <property type="term" value="F:ATP binding"/>
    <property type="evidence" value="ECO:0007669"/>
    <property type="project" value="UniProtKB-KW"/>
</dbReference>
<name>A0A7R6PP62_9BACT</name>
<dbReference type="InterPro" id="IPR001206">
    <property type="entry name" value="Diacylglycerol_kinase_cat_dom"/>
</dbReference>
<keyword evidence="2" id="KW-0547">Nucleotide-binding</keyword>
<protein>
    <recommendedName>
        <fullName evidence="5">DAGKc domain-containing protein</fullName>
    </recommendedName>
</protein>
<keyword evidence="4" id="KW-0067">ATP-binding</keyword>
<dbReference type="RefSeq" id="WP_201327570.1">
    <property type="nucleotide sequence ID" value="NZ_AP017470.1"/>
</dbReference>
<gene>
    <name evidence="6" type="ORF">TTHT_1801</name>
</gene>
<dbReference type="EMBL" id="AP017470">
    <property type="protein sequence ID" value="BBB33263.1"/>
    <property type="molecule type" value="Genomic_DNA"/>
</dbReference>
<dbReference type="NCBIfam" id="TIGR00147">
    <property type="entry name" value="YegS/Rv2252/BmrU family lipid kinase"/>
    <property type="match status" value="1"/>
</dbReference>
<dbReference type="GO" id="GO:0008654">
    <property type="term" value="P:phospholipid biosynthetic process"/>
    <property type="evidence" value="ECO:0007669"/>
    <property type="project" value="InterPro"/>
</dbReference>
<organism evidence="6 7">
    <name type="scientific">Thermotomaculum hydrothermale</name>
    <dbReference type="NCBI Taxonomy" id="981385"/>
    <lineage>
        <taxon>Bacteria</taxon>
        <taxon>Pseudomonadati</taxon>
        <taxon>Acidobacteriota</taxon>
        <taxon>Holophagae</taxon>
        <taxon>Thermotomaculales</taxon>
        <taxon>Thermotomaculaceae</taxon>
        <taxon>Thermotomaculum</taxon>
    </lineage>
</organism>
<dbReference type="PANTHER" id="PTHR12358:SF54">
    <property type="entry name" value="SPHINGOSINE KINASE RELATED PROTEIN"/>
    <property type="match status" value="1"/>
</dbReference>
<evidence type="ECO:0000313" key="7">
    <source>
        <dbReference type="Proteomes" id="UP000595564"/>
    </source>
</evidence>
<reference evidence="6 7" key="1">
    <citation type="journal article" date="2012" name="Extremophiles">
        <title>Thermotomaculum hydrothermale gen. nov., sp. nov., a novel heterotrophic thermophile within the phylum Acidobacteria from a deep-sea hydrothermal vent chimney in the Southern Okinawa Trough.</title>
        <authorList>
            <person name="Izumi H."/>
            <person name="Nunoura T."/>
            <person name="Miyazaki M."/>
            <person name="Mino S."/>
            <person name="Toki T."/>
            <person name="Takai K."/>
            <person name="Sako Y."/>
            <person name="Sawabe T."/>
            <person name="Nakagawa S."/>
        </authorList>
    </citation>
    <scope>NUCLEOTIDE SEQUENCE [LARGE SCALE GENOMIC DNA]</scope>
    <source>
        <strain evidence="6 7">AC55</strain>
    </source>
</reference>
<dbReference type="InterPro" id="IPR017438">
    <property type="entry name" value="ATP-NAD_kinase_N"/>
</dbReference>
<evidence type="ECO:0000256" key="2">
    <source>
        <dbReference type="ARBA" id="ARBA00022741"/>
    </source>
</evidence>
<dbReference type="SMART" id="SM00046">
    <property type="entry name" value="DAGKc"/>
    <property type="match status" value="1"/>
</dbReference>
<evidence type="ECO:0000313" key="6">
    <source>
        <dbReference type="EMBL" id="BBB33263.1"/>
    </source>
</evidence>
<dbReference type="PANTHER" id="PTHR12358">
    <property type="entry name" value="SPHINGOSINE KINASE"/>
    <property type="match status" value="1"/>
</dbReference>
<dbReference type="Pfam" id="PF00781">
    <property type="entry name" value="DAGK_cat"/>
    <property type="match status" value="1"/>
</dbReference>
<keyword evidence="3" id="KW-0418">Kinase</keyword>